<feature type="compositionally biased region" description="Low complexity" evidence="7">
    <location>
        <begin position="372"/>
        <end position="387"/>
    </location>
</feature>
<dbReference type="Proteomes" id="UP001055712">
    <property type="component" value="Unassembled WGS sequence"/>
</dbReference>
<evidence type="ECO:0000256" key="7">
    <source>
        <dbReference type="SAM" id="MobiDB-lite"/>
    </source>
</evidence>
<name>A0A9D4TFJ1_CHLVU</name>
<keyword evidence="2 5" id="KW-0547">Nucleotide-binding</keyword>
<evidence type="ECO:0000256" key="6">
    <source>
        <dbReference type="RuleBase" id="RU000304"/>
    </source>
</evidence>
<dbReference type="InterPro" id="IPR008271">
    <property type="entry name" value="Ser/Thr_kinase_AS"/>
</dbReference>
<dbReference type="PROSITE" id="PS00107">
    <property type="entry name" value="PROTEIN_KINASE_ATP"/>
    <property type="match status" value="1"/>
</dbReference>
<comment type="caution">
    <text evidence="9">The sequence shown here is derived from an EMBL/GenBank/DDBJ whole genome shotgun (WGS) entry which is preliminary data.</text>
</comment>
<dbReference type="GO" id="GO:0004674">
    <property type="term" value="F:protein serine/threonine kinase activity"/>
    <property type="evidence" value="ECO:0007669"/>
    <property type="project" value="UniProtKB-KW"/>
</dbReference>
<dbReference type="Pfam" id="PF00069">
    <property type="entry name" value="Pkinase"/>
    <property type="match status" value="1"/>
</dbReference>
<dbReference type="InterPro" id="IPR011009">
    <property type="entry name" value="Kinase-like_dom_sf"/>
</dbReference>
<reference evidence="9" key="1">
    <citation type="journal article" date="2019" name="Plant J.">
        <title>Chlorella vulgaris genome assembly and annotation reveals the molecular basis for metabolic acclimation to high light conditions.</title>
        <authorList>
            <person name="Cecchin M."/>
            <person name="Marcolungo L."/>
            <person name="Rossato M."/>
            <person name="Girolomoni L."/>
            <person name="Cosentino E."/>
            <person name="Cuine S."/>
            <person name="Li-Beisson Y."/>
            <person name="Delledonne M."/>
            <person name="Ballottari M."/>
        </authorList>
    </citation>
    <scope>NUCLEOTIDE SEQUENCE</scope>
    <source>
        <strain evidence="9">211/11P</strain>
    </source>
</reference>
<dbReference type="EMBL" id="SIDB01000013">
    <property type="protein sequence ID" value="KAI3424231.1"/>
    <property type="molecule type" value="Genomic_DNA"/>
</dbReference>
<evidence type="ECO:0000256" key="3">
    <source>
        <dbReference type="ARBA" id="ARBA00022777"/>
    </source>
</evidence>
<dbReference type="FunFam" id="1.10.510.10:FF:000571">
    <property type="entry name" value="Maternal embryonic leucine zipper kinase"/>
    <property type="match status" value="1"/>
</dbReference>
<dbReference type="OrthoDB" id="40902at2759"/>
<dbReference type="PROSITE" id="PS50011">
    <property type="entry name" value="PROTEIN_KINASE_DOM"/>
    <property type="match status" value="1"/>
</dbReference>
<evidence type="ECO:0000256" key="5">
    <source>
        <dbReference type="PROSITE-ProRule" id="PRU10141"/>
    </source>
</evidence>
<dbReference type="PANTHER" id="PTHR24347">
    <property type="entry name" value="SERINE/THREONINE-PROTEIN KINASE"/>
    <property type="match status" value="1"/>
</dbReference>
<keyword evidence="4 5" id="KW-0067">ATP-binding</keyword>
<keyword evidence="6" id="KW-0723">Serine/threonine-protein kinase</keyword>
<protein>
    <recommendedName>
        <fullName evidence="8">Protein kinase domain-containing protein</fullName>
    </recommendedName>
</protein>
<evidence type="ECO:0000313" key="9">
    <source>
        <dbReference type="EMBL" id="KAI3424231.1"/>
    </source>
</evidence>
<evidence type="ECO:0000256" key="1">
    <source>
        <dbReference type="ARBA" id="ARBA00022679"/>
    </source>
</evidence>
<evidence type="ECO:0000313" key="10">
    <source>
        <dbReference type="Proteomes" id="UP001055712"/>
    </source>
</evidence>
<dbReference type="InterPro" id="IPR000719">
    <property type="entry name" value="Prot_kinase_dom"/>
</dbReference>
<gene>
    <name evidence="9" type="ORF">D9Q98_009587</name>
</gene>
<dbReference type="SMART" id="SM00220">
    <property type="entry name" value="S_TKc"/>
    <property type="match status" value="1"/>
</dbReference>
<dbReference type="CDD" id="cd05117">
    <property type="entry name" value="STKc_CAMK"/>
    <property type="match status" value="1"/>
</dbReference>
<comment type="similarity">
    <text evidence="6">Belongs to the protein kinase superfamily.</text>
</comment>
<dbReference type="AlphaFoldDB" id="A0A9D4TFJ1"/>
<dbReference type="PROSITE" id="PS00108">
    <property type="entry name" value="PROTEIN_KINASE_ST"/>
    <property type="match status" value="1"/>
</dbReference>
<organism evidence="9 10">
    <name type="scientific">Chlorella vulgaris</name>
    <name type="common">Green alga</name>
    <dbReference type="NCBI Taxonomy" id="3077"/>
    <lineage>
        <taxon>Eukaryota</taxon>
        <taxon>Viridiplantae</taxon>
        <taxon>Chlorophyta</taxon>
        <taxon>core chlorophytes</taxon>
        <taxon>Trebouxiophyceae</taxon>
        <taxon>Chlorellales</taxon>
        <taxon>Chlorellaceae</taxon>
        <taxon>Chlorella clade</taxon>
        <taxon>Chlorella</taxon>
    </lineage>
</organism>
<keyword evidence="1" id="KW-0808">Transferase</keyword>
<evidence type="ECO:0000256" key="4">
    <source>
        <dbReference type="ARBA" id="ARBA00022840"/>
    </source>
</evidence>
<feature type="domain" description="Protein kinase" evidence="8">
    <location>
        <begin position="39"/>
        <end position="318"/>
    </location>
</feature>
<dbReference type="Gene3D" id="1.10.510.10">
    <property type="entry name" value="Transferase(Phosphotransferase) domain 1"/>
    <property type="match status" value="1"/>
</dbReference>
<accession>A0A9D4TFJ1</accession>
<dbReference type="GO" id="GO:0005524">
    <property type="term" value="F:ATP binding"/>
    <property type="evidence" value="ECO:0007669"/>
    <property type="project" value="UniProtKB-UniRule"/>
</dbReference>
<sequence length="408" mass="44106">MGCGASTPSQTVNPTVAEEPAYPLDGKKLRTDATLEEVYELGAQIGEGGFSRVRLATHKATGQQYACKIIPLPKPGKAVNEHLSDRASIMKEIDALLDLDNPHVISLHEYFVQQNKVFLIMELLQGGELLDAVLEQGHYSEADARTIFRQLIQAIQYLHSRGVVHRDLKLDNLLLAATGDITQIKLADFGFAKKLPGETLDSMKTVCGTPGYIAPEVILGVMQPSGDPAPDGKDHYYGPPCDLWSAGVILYMLLAGVPPFHDKSEPRLLRSIIAGKFSMEDSVWTPVSNEAKELVSQLLVVDPSKRLTCEQVLAHPWMTRTPEAGVEQQLTQTAARIQDAITRRNSKTAPLQKRISDAISASATPSTSRLKASAMAAAAGSPLSSPRPSREATALAQQAPKASSREGS</sequence>
<dbReference type="InterPro" id="IPR017441">
    <property type="entry name" value="Protein_kinase_ATP_BS"/>
</dbReference>
<dbReference type="SUPFAM" id="SSF56112">
    <property type="entry name" value="Protein kinase-like (PK-like)"/>
    <property type="match status" value="1"/>
</dbReference>
<keyword evidence="3" id="KW-0418">Kinase</keyword>
<proteinExistence type="inferred from homology"/>
<keyword evidence="10" id="KW-1185">Reference proteome</keyword>
<feature type="binding site" evidence="5">
    <location>
        <position position="68"/>
    </location>
    <ligand>
        <name>ATP</name>
        <dbReference type="ChEBI" id="CHEBI:30616"/>
    </ligand>
</feature>
<reference evidence="9" key="2">
    <citation type="submission" date="2020-11" db="EMBL/GenBank/DDBJ databases">
        <authorList>
            <person name="Cecchin M."/>
            <person name="Marcolungo L."/>
            <person name="Rossato M."/>
            <person name="Girolomoni L."/>
            <person name="Cosentino E."/>
            <person name="Cuine S."/>
            <person name="Li-Beisson Y."/>
            <person name="Delledonne M."/>
            <person name="Ballottari M."/>
        </authorList>
    </citation>
    <scope>NUCLEOTIDE SEQUENCE</scope>
    <source>
        <strain evidence="9">211/11P</strain>
        <tissue evidence="9">Whole cell</tissue>
    </source>
</reference>
<feature type="region of interest" description="Disordered" evidence="7">
    <location>
        <begin position="372"/>
        <end position="408"/>
    </location>
</feature>
<evidence type="ECO:0000259" key="8">
    <source>
        <dbReference type="PROSITE" id="PS50011"/>
    </source>
</evidence>
<evidence type="ECO:0000256" key="2">
    <source>
        <dbReference type="ARBA" id="ARBA00022741"/>
    </source>
</evidence>